<evidence type="ECO:0000256" key="6">
    <source>
        <dbReference type="ARBA" id="ARBA00038076"/>
    </source>
</evidence>
<dbReference type="InterPro" id="IPR050250">
    <property type="entry name" value="Macrolide_Exporter_MacB"/>
</dbReference>
<dbReference type="InterPro" id="IPR025857">
    <property type="entry name" value="MacB_PCD"/>
</dbReference>
<keyword evidence="4 7" id="KW-1133">Transmembrane helix</keyword>
<organism evidence="10 11">
    <name type="scientific">Sapientia aquatica</name>
    <dbReference type="NCBI Taxonomy" id="1549640"/>
    <lineage>
        <taxon>Bacteria</taxon>
        <taxon>Pseudomonadati</taxon>
        <taxon>Pseudomonadota</taxon>
        <taxon>Betaproteobacteria</taxon>
        <taxon>Burkholderiales</taxon>
        <taxon>Oxalobacteraceae</taxon>
        <taxon>Sapientia</taxon>
    </lineage>
</organism>
<keyword evidence="11" id="KW-1185">Reference proteome</keyword>
<evidence type="ECO:0000256" key="5">
    <source>
        <dbReference type="ARBA" id="ARBA00023136"/>
    </source>
</evidence>
<dbReference type="GO" id="GO:0005886">
    <property type="term" value="C:plasma membrane"/>
    <property type="evidence" value="ECO:0007669"/>
    <property type="project" value="UniProtKB-SubCell"/>
</dbReference>
<evidence type="ECO:0000313" key="10">
    <source>
        <dbReference type="EMBL" id="TDK65878.1"/>
    </source>
</evidence>
<keyword evidence="5 7" id="KW-0472">Membrane</keyword>
<comment type="caution">
    <text evidence="10">The sequence shown here is derived from an EMBL/GenBank/DDBJ whole genome shotgun (WGS) entry which is preliminary data.</text>
</comment>
<feature type="domain" description="ABC3 transporter permease C-terminal" evidence="8">
    <location>
        <begin position="288"/>
        <end position="402"/>
    </location>
</feature>
<name>A0A4R5W3A7_9BURK</name>
<dbReference type="Pfam" id="PF12704">
    <property type="entry name" value="MacB_PCD"/>
    <property type="match status" value="1"/>
</dbReference>
<evidence type="ECO:0000259" key="8">
    <source>
        <dbReference type="Pfam" id="PF02687"/>
    </source>
</evidence>
<feature type="transmembrane region" description="Helical" evidence="7">
    <location>
        <begin position="20"/>
        <end position="43"/>
    </location>
</feature>
<dbReference type="RefSeq" id="WP_133327914.1">
    <property type="nucleotide sequence ID" value="NZ_SMYL01000004.1"/>
</dbReference>
<gene>
    <name evidence="10" type="ORF">E2I14_09730</name>
</gene>
<dbReference type="GO" id="GO:0022857">
    <property type="term" value="F:transmembrane transporter activity"/>
    <property type="evidence" value="ECO:0007669"/>
    <property type="project" value="TreeGrafter"/>
</dbReference>
<comment type="similarity">
    <text evidence="6">Belongs to the ABC-4 integral membrane protein family.</text>
</comment>
<evidence type="ECO:0000256" key="1">
    <source>
        <dbReference type="ARBA" id="ARBA00004651"/>
    </source>
</evidence>
<reference evidence="10 11" key="1">
    <citation type="submission" date="2019-03" db="EMBL/GenBank/DDBJ databases">
        <title>Sapientia aquatica gen. nov., sp. nov., isolated from a crater lake.</title>
        <authorList>
            <person name="Felfoldi T."/>
            <person name="Szabo A."/>
            <person name="Toth E."/>
            <person name="Schumann P."/>
            <person name="Keki Z."/>
            <person name="Marialigeti K."/>
            <person name="Mathe I."/>
        </authorList>
    </citation>
    <scope>NUCLEOTIDE SEQUENCE [LARGE SCALE GENOMIC DNA]</scope>
    <source>
        <strain evidence="10 11">SA-152</strain>
    </source>
</reference>
<feature type="domain" description="MacB-like periplasmic core" evidence="9">
    <location>
        <begin position="22"/>
        <end position="244"/>
    </location>
</feature>
<evidence type="ECO:0000259" key="9">
    <source>
        <dbReference type="Pfam" id="PF12704"/>
    </source>
</evidence>
<dbReference type="EMBL" id="SMYL01000004">
    <property type="protein sequence ID" value="TDK65878.1"/>
    <property type="molecule type" value="Genomic_DNA"/>
</dbReference>
<feature type="transmembrane region" description="Helical" evidence="7">
    <location>
        <begin position="372"/>
        <end position="392"/>
    </location>
</feature>
<evidence type="ECO:0000256" key="2">
    <source>
        <dbReference type="ARBA" id="ARBA00022475"/>
    </source>
</evidence>
<comment type="subcellular location">
    <subcellularLocation>
        <location evidence="1">Cell membrane</location>
        <topology evidence="1">Multi-pass membrane protein</topology>
    </subcellularLocation>
</comment>
<dbReference type="Pfam" id="PF02687">
    <property type="entry name" value="FtsX"/>
    <property type="match status" value="1"/>
</dbReference>
<keyword evidence="2" id="KW-1003">Cell membrane</keyword>
<evidence type="ECO:0000256" key="7">
    <source>
        <dbReference type="SAM" id="Phobius"/>
    </source>
</evidence>
<dbReference type="InterPro" id="IPR003838">
    <property type="entry name" value="ABC3_permease_C"/>
</dbReference>
<dbReference type="AlphaFoldDB" id="A0A4R5W3A7"/>
<keyword evidence="3 7" id="KW-0812">Transmembrane</keyword>
<feature type="transmembrane region" description="Helical" evidence="7">
    <location>
        <begin position="283"/>
        <end position="308"/>
    </location>
</feature>
<accession>A0A4R5W3A7</accession>
<evidence type="ECO:0000313" key="11">
    <source>
        <dbReference type="Proteomes" id="UP000294829"/>
    </source>
</evidence>
<dbReference type="Proteomes" id="UP000294829">
    <property type="component" value="Unassembled WGS sequence"/>
</dbReference>
<dbReference type="PANTHER" id="PTHR30572:SF4">
    <property type="entry name" value="ABC TRANSPORTER PERMEASE YTRF"/>
    <property type="match status" value="1"/>
</dbReference>
<sequence length="409" mass="44155">MVSFLESIRSALLSIRAHALRSFLTALGIIIGVASVIAVVSIVQGFSYSISDQFKGLGSNSLTVHAYTPFELAMQGTKNRLSLNDYAHLVQHIDGVSNVSPSFMPFGDFGTTVKNSSTSAFTRVIAVTANYQDANQIYPEIGRFITTDDNQSRRKVCVIGSKLRENLKLPDNPLGSYIEVGGEWFKIIGVAETHGEMFGMSQDDYALIPFSVGQTIAGNAQEISVLINFTVDNMEQMDEIQDRVIGLLRQLHHLKPGQANDFKVQTAQQLTDTFSKIIDTMTLVLGGIVSVSLLVGGIGIMNIMLVSVTERTREIGICKALGAQRHHILMQFLIEAVLLSLLGGLIGLGLGYLLGAGAAKMIPNFPSAAVPWWAVALSFGFSSVVGIVFGIMPAAKAANLDPIEALRYE</sequence>
<protein>
    <submittedName>
        <fullName evidence="10">FtsX-like permease family protein</fullName>
    </submittedName>
</protein>
<dbReference type="OrthoDB" id="4814201at2"/>
<feature type="transmembrane region" description="Helical" evidence="7">
    <location>
        <begin position="328"/>
        <end position="352"/>
    </location>
</feature>
<dbReference type="PANTHER" id="PTHR30572">
    <property type="entry name" value="MEMBRANE COMPONENT OF TRANSPORTER-RELATED"/>
    <property type="match status" value="1"/>
</dbReference>
<evidence type="ECO:0000256" key="4">
    <source>
        <dbReference type="ARBA" id="ARBA00022989"/>
    </source>
</evidence>
<proteinExistence type="inferred from homology"/>
<evidence type="ECO:0000256" key="3">
    <source>
        <dbReference type="ARBA" id="ARBA00022692"/>
    </source>
</evidence>